<reference evidence="2 3" key="1">
    <citation type="submission" date="2023-03" db="EMBL/GenBank/DDBJ databases">
        <title>Genome insight into feeding habits of ladybird beetles.</title>
        <authorList>
            <person name="Li H.-S."/>
            <person name="Huang Y.-H."/>
            <person name="Pang H."/>
        </authorList>
    </citation>
    <scope>NUCLEOTIDE SEQUENCE [LARGE SCALE GENOMIC DNA]</scope>
    <source>
        <strain evidence="2">SYSU_2023b</strain>
        <tissue evidence="2">Whole body</tissue>
    </source>
</reference>
<dbReference type="Proteomes" id="UP001431783">
    <property type="component" value="Unassembled WGS sequence"/>
</dbReference>
<sequence length="146" mass="17361">MIMKIIEVKDPGVHTPVNHKSPSGWWFLQWKKPMKHYEHLSGKYNFNDNGGQQKSKDKDWRKEVVVLRKPFTQQVLLRIDQLSIEKALQFYRTSVQIKNLIRKFEEKEQEGNFAENIKNLHKSKNNGGKCEENNYRQNYGDNNDII</sequence>
<dbReference type="AlphaFoldDB" id="A0AAW1TLW9"/>
<protein>
    <submittedName>
        <fullName evidence="2">Uncharacterized protein</fullName>
    </submittedName>
</protein>
<dbReference type="EMBL" id="JARQZJ010000007">
    <property type="protein sequence ID" value="KAK9871729.1"/>
    <property type="molecule type" value="Genomic_DNA"/>
</dbReference>
<organism evidence="2 3">
    <name type="scientific">Henosepilachna vigintioctopunctata</name>
    <dbReference type="NCBI Taxonomy" id="420089"/>
    <lineage>
        <taxon>Eukaryota</taxon>
        <taxon>Metazoa</taxon>
        <taxon>Ecdysozoa</taxon>
        <taxon>Arthropoda</taxon>
        <taxon>Hexapoda</taxon>
        <taxon>Insecta</taxon>
        <taxon>Pterygota</taxon>
        <taxon>Neoptera</taxon>
        <taxon>Endopterygota</taxon>
        <taxon>Coleoptera</taxon>
        <taxon>Polyphaga</taxon>
        <taxon>Cucujiformia</taxon>
        <taxon>Coccinelloidea</taxon>
        <taxon>Coccinellidae</taxon>
        <taxon>Epilachninae</taxon>
        <taxon>Epilachnini</taxon>
        <taxon>Henosepilachna</taxon>
    </lineage>
</organism>
<name>A0AAW1TLW9_9CUCU</name>
<evidence type="ECO:0000313" key="3">
    <source>
        <dbReference type="Proteomes" id="UP001431783"/>
    </source>
</evidence>
<feature type="compositionally biased region" description="Polar residues" evidence="1">
    <location>
        <begin position="135"/>
        <end position="146"/>
    </location>
</feature>
<proteinExistence type="predicted"/>
<comment type="caution">
    <text evidence="2">The sequence shown here is derived from an EMBL/GenBank/DDBJ whole genome shotgun (WGS) entry which is preliminary data.</text>
</comment>
<evidence type="ECO:0000256" key="1">
    <source>
        <dbReference type="SAM" id="MobiDB-lite"/>
    </source>
</evidence>
<accession>A0AAW1TLW9</accession>
<gene>
    <name evidence="2" type="ORF">WA026_014182</name>
</gene>
<keyword evidence="3" id="KW-1185">Reference proteome</keyword>
<evidence type="ECO:0000313" key="2">
    <source>
        <dbReference type="EMBL" id="KAK9871729.1"/>
    </source>
</evidence>
<feature type="region of interest" description="Disordered" evidence="1">
    <location>
        <begin position="120"/>
        <end position="146"/>
    </location>
</feature>